<evidence type="ECO:0000256" key="1">
    <source>
        <dbReference type="ARBA" id="ARBA00004141"/>
    </source>
</evidence>
<dbReference type="Proteomes" id="UP001306508">
    <property type="component" value="Unassembled WGS sequence"/>
</dbReference>
<dbReference type="PANTHER" id="PTHR11132">
    <property type="entry name" value="SOLUTE CARRIER FAMILY 35"/>
    <property type="match status" value="1"/>
</dbReference>
<name>A0AAN7WPQ1_9SACH</name>
<dbReference type="InterPro" id="IPR004853">
    <property type="entry name" value="Sugar_P_trans_dom"/>
</dbReference>
<feature type="domain" description="Sugar phosphate transporter" evidence="6">
    <location>
        <begin position="10"/>
        <end position="225"/>
    </location>
</feature>
<evidence type="ECO:0000256" key="4">
    <source>
        <dbReference type="ARBA" id="ARBA00023136"/>
    </source>
</evidence>
<keyword evidence="8" id="KW-1185">Reference proteome</keyword>
<feature type="transmembrane region" description="Helical" evidence="5">
    <location>
        <begin position="7"/>
        <end position="25"/>
    </location>
</feature>
<feature type="transmembrane region" description="Helical" evidence="5">
    <location>
        <begin position="270"/>
        <end position="295"/>
    </location>
</feature>
<proteinExistence type="predicted"/>
<protein>
    <recommendedName>
        <fullName evidence="6">Sugar phosphate transporter domain-containing protein</fullName>
    </recommendedName>
</protein>
<keyword evidence="4 5" id="KW-0472">Membrane</keyword>
<organism evidence="7 8">
    <name type="scientific">Arxiozyma heterogenica</name>
    <dbReference type="NCBI Taxonomy" id="278026"/>
    <lineage>
        <taxon>Eukaryota</taxon>
        <taxon>Fungi</taxon>
        <taxon>Dikarya</taxon>
        <taxon>Ascomycota</taxon>
        <taxon>Saccharomycotina</taxon>
        <taxon>Saccharomycetes</taxon>
        <taxon>Saccharomycetales</taxon>
        <taxon>Saccharomycetaceae</taxon>
        <taxon>Arxiozyma</taxon>
    </lineage>
</organism>
<dbReference type="Pfam" id="PF03151">
    <property type="entry name" value="TPT"/>
    <property type="match status" value="2"/>
</dbReference>
<feature type="transmembrane region" description="Helical" evidence="5">
    <location>
        <begin position="198"/>
        <end position="217"/>
    </location>
</feature>
<feature type="transmembrane region" description="Helical" evidence="5">
    <location>
        <begin position="45"/>
        <end position="63"/>
    </location>
</feature>
<evidence type="ECO:0000256" key="3">
    <source>
        <dbReference type="ARBA" id="ARBA00022989"/>
    </source>
</evidence>
<accession>A0AAN7WPQ1</accession>
<evidence type="ECO:0000256" key="2">
    <source>
        <dbReference type="ARBA" id="ARBA00022692"/>
    </source>
</evidence>
<reference evidence="8" key="1">
    <citation type="submission" date="2023-07" db="EMBL/GenBank/DDBJ databases">
        <title>A draft genome of Kazachstania heterogenica Y-27499.</title>
        <authorList>
            <person name="Donic C."/>
            <person name="Kralova J.S."/>
            <person name="Fidel L."/>
            <person name="Ben-Dor S."/>
            <person name="Jung S."/>
        </authorList>
    </citation>
    <scope>NUCLEOTIDE SEQUENCE [LARGE SCALE GENOMIC DNA]</scope>
    <source>
        <strain evidence="8">Y27499</strain>
    </source>
</reference>
<dbReference type="EMBL" id="JAWIZZ010000031">
    <property type="protein sequence ID" value="KAK5781683.1"/>
    <property type="molecule type" value="Genomic_DNA"/>
</dbReference>
<comment type="caution">
    <text evidence="7">The sequence shown here is derived from an EMBL/GenBank/DDBJ whole genome shotgun (WGS) entry which is preliminary data.</text>
</comment>
<feature type="transmembrane region" description="Helical" evidence="5">
    <location>
        <begin position="315"/>
        <end position="334"/>
    </location>
</feature>
<feature type="transmembrane region" description="Helical" evidence="5">
    <location>
        <begin position="355"/>
        <end position="382"/>
    </location>
</feature>
<evidence type="ECO:0000313" key="8">
    <source>
        <dbReference type="Proteomes" id="UP001306508"/>
    </source>
</evidence>
<dbReference type="AlphaFoldDB" id="A0AAN7WPQ1"/>
<feature type="domain" description="Sugar phosphate transporter" evidence="6">
    <location>
        <begin position="261"/>
        <end position="382"/>
    </location>
</feature>
<evidence type="ECO:0000256" key="5">
    <source>
        <dbReference type="SAM" id="Phobius"/>
    </source>
</evidence>
<evidence type="ECO:0000259" key="6">
    <source>
        <dbReference type="Pfam" id="PF03151"/>
    </source>
</evidence>
<evidence type="ECO:0000313" key="7">
    <source>
        <dbReference type="EMBL" id="KAK5781683.1"/>
    </source>
</evidence>
<dbReference type="GO" id="GO:0016020">
    <property type="term" value="C:membrane"/>
    <property type="evidence" value="ECO:0007669"/>
    <property type="project" value="UniProtKB-SubCell"/>
</dbReference>
<dbReference type="InterPro" id="IPR050186">
    <property type="entry name" value="TPT_transporter"/>
</dbReference>
<feature type="transmembrane region" description="Helical" evidence="5">
    <location>
        <begin position="160"/>
        <end position="178"/>
    </location>
</feature>
<sequence length="398" mass="45406">MLSRLRPYLHIVVLCICWYVISSLASQVTKHILTLCPLPLFLGEFQFVFTAFLASISCQIAYMSPNFKNTFPQGTFPDYNSYGGLKTYDNANFLLAITKPTKHIIETVLPLGLFQFVGKYFGHKATSLVPVSTVASIKTLSPLFILMFQKLLHIKTLKINKTLTLSLTSLVLGVWIIVNEDSKYHKKKQTASSTSYSTYGLICAVISMLVFVVQNIYGKSIFTFKSTPLTEFDKRKHLHHEDSPLPLYKEENHSVNTQPTKSKKYDKMTLMIYISVIGFLLSFGWFVTLELPIVWRHICHDEVSDHIKTIPWKLFIVNGTFHFIQAMITFHLLGEVSTLTYSIANLMKRIAIISVSWLFVGGPITFLQIFGLFVNTAGLFLYERCNNKNKTLKKLRPE</sequence>
<keyword evidence="3 5" id="KW-1133">Transmembrane helix</keyword>
<gene>
    <name evidence="7" type="ORF">RI543_000869</name>
</gene>
<comment type="subcellular location">
    <subcellularLocation>
        <location evidence="1">Membrane</location>
        <topology evidence="1">Multi-pass membrane protein</topology>
    </subcellularLocation>
</comment>
<keyword evidence="2 5" id="KW-0812">Transmembrane</keyword>